<proteinExistence type="predicted"/>
<dbReference type="Proteomes" id="UP000326924">
    <property type="component" value="Unassembled WGS sequence"/>
</dbReference>
<evidence type="ECO:0000256" key="1">
    <source>
        <dbReference type="ARBA" id="ARBA00022618"/>
    </source>
</evidence>
<gene>
    <name evidence="5" type="ORF">FN846DRAFT_901347</name>
</gene>
<dbReference type="Pfam" id="PF00169">
    <property type="entry name" value="PH"/>
    <property type="match status" value="1"/>
</dbReference>
<keyword evidence="1 5" id="KW-0132">Cell division</keyword>
<evidence type="ECO:0000313" key="6">
    <source>
        <dbReference type="Proteomes" id="UP000326924"/>
    </source>
</evidence>
<feature type="compositionally biased region" description="Low complexity" evidence="3">
    <location>
        <begin position="997"/>
        <end position="1011"/>
    </location>
</feature>
<evidence type="ECO:0000313" key="5">
    <source>
        <dbReference type="EMBL" id="KAA8893260.1"/>
    </source>
</evidence>
<dbReference type="CDD" id="cd13278">
    <property type="entry name" value="PH_Bud4"/>
    <property type="match status" value="1"/>
</dbReference>
<feature type="region of interest" description="Disordered" evidence="3">
    <location>
        <begin position="1"/>
        <end position="20"/>
    </location>
</feature>
<feature type="compositionally biased region" description="Basic and acidic residues" evidence="3">
    <location>
        <begin position="221"/>
        <end position="231"/>
    </location>
</feature>
<organism evidence="5 6">
    <name type="scientific">Sphaerosporella brunnea</name>
    <dbReference type="NCBI Taxonomy" id="1250544"/>
    <lineage>
        <taxon>Eukaryota</taxon>
        <taxon>Fungi</taxon>
        <taxon>Dikarya</taxon>
        <taxon>Ascomycota</taxon>
        <taxon>Pezizomycotina</taxon>
        <taxon>Pezizomycetes</taxon>
        <taxon>Pezizales</taxon>
        <taxon>Pyronemataceae</taxon>
        <taxon>Sphaerosporella</taxon>
    </lineage>
</organism>
<feature type="compositionally biased region" description="Basic and acidic residues" evidence="3">
    <location>
        <begin position="383"/>
        <end position="403"/>
    </location>
</feature>
<sequence length="1368" mass="151871">MEGRRNSAASTSSRVGISLPHHLLNSTSTDFELFFEQAGGDNDDFPSSSSSSPSANGKNPPPRTLWQGRDEKSAKDNPQSVARRSSLEKLKRASRVQNNSKLFNKPDAKAVRPSSYHGAQPSLALGPPLTFRTAPARGSFGSTTDRSSIGSTVTDRSSIGSITDRSRIPLPTPKSAEPVNRTPTRASPTKSSLLSSYKSNLYDSEDAADTRTPARRPKSVTWDKDEPHVLEYELVTPDPSVVGSPSGEYDSDEYDDEDDLENTPVIEPDGWRMPESIIPHEDDEYRSTPSPNGRPLPPIPARCDSASPSGARPLPTLPLTKAELQNQATMSIEERMRRMMEGNDPTRRLSWDPNNRRRSRQGPEFQEGLGIALNKPSMEYCLDDEHMKRTIFPEDMTSDRDESSPNSNREPDGESIVSSQYESASDYEPPRISRESIRRQVEERRNQQAQDSETDSEQHEMTRGAYYSSDSGLEDGMYVRHGSSDDGVDMYARPDMQKVPQRPASRFATRAPDPDQVTESEASVYDDQDEESHYSEMAEDEQHTPRLESSPIPGSPASTATAHPDDDLRKDLEEMRLDDGAKVSLPDFSSLADGDLGLTQYMTPATPAAQEGAEIDAPSTSSAREFLARDGTAHVDEISDEESDTGSVIRHKIEYSDEEDDGEYEDGSDFEDHGDQEEQGQASRSPSPVAESVATIRAPGGQLKTRASATPADIAAMAAARRHVSGDQSNPPPPMPRMPNGYRSEGESATGESSDGEDTEETVAGLSDTEGVNRRVSGTRRRKVSATLPALGEFEFDLKLDDLNDEFDRVIEKQKRGYLMRQNTKVIHASNRDPDDDKNSTPDRPGHVRGQSWSVEPWRSSHRRRSHRDSSLRKRLSNGAVPPLPGKEGVSSRLPSVSEAGRSSSMGSADGDNVERGRLFVKVVGVKDLALPVPPGQPTYFCLTLDNGLHCVTTSWLELGKNAPIGQEFELVVLNDLEFQLTLQAKLEQPPQPPPKTATKPPVVKQPKVKQSTFSKVFSTPRRRKQLELQQQQAAEQQQLQLQRQMTQEAAPVTAWDLLHGLVARDGSFARSYVCLKDFESRAYGRPLTTEIHCFNEWAVDTASIKGKKGMQGGLQPARKAPYKIGKLEVQLFFVPKPKGASDKDLPKSMNAAIRELREAESLMDREWEGNLSQQGGDCPFWRRRYFKLKGVRLTAYHEATRQPRATINLSKAVKLIDDRRTLVENTVAGPGKTRRKSGFSEDEEGYMFVEEGFRIRFANGEVIDFYADSAEEKRAWLKILGDTIGHVPDSRGWCQMVLAREAKARTEKEKMDAVAEKLRTAQQQMKQQPPRVHIQPPPPRNSGLPGSTYRPIPAPNPTRRPQSQVYR</sequence>
<feature type="compositionally biased region" description="Basic and acidic residues" evidence="3">
    <location>
        <begin position="332"/>
        <end position="350"/>
    </location>
</feature>
<dbReference type="InParanoid" id="A0A5J5EDC7"/>
<name>A0A5J5EDC7_9PEZI</name>
<dbReference type="SUPFAM" id="SSF50729">
    <property type="entry name" value="PH domain-like"/>
    <property type="match status" value="1"/>
</dbReference>
<feature type="region of interest" description="Disordered" evidence="3">
    <location>
        <begin position="34"/>
        <end position="589"/>
    </location>
</feature>
<accession>A0A5J5EDC7</accession>
<feature type="compositionally biased region" description="Basic and acidic residues" evidence="3">
    <location>
        <begin position="563"/>
        <end position="581"/>
    </location>
</feature>
<comment type="caution">
    <text evidence="5">The sequence shown here is derived from an EMBL/GenBank/DDBJ whole genome shotgun (WGS) entry which is preliminary data.</text>
</comment>
<reference evidence="5 6" key="1">
    <citation type="submission" date="2019-09" db="EMBL/GenBank/DDBJ databases">
        <title>Draft genome of the ectomycorrhizal ascomycete Sphaerosporella brunnea.</title>
        <authorList>
            <consortium name="DOE Joint Genome Institute"/>
            <person name="Benucci G.M."/>
            <person name="Marozzi G."/>
            <person name="Antonielli L."/>
            <person name="Sanchez S."/>
            <person name="Marco P."/>
            <person name="Wang X."/>
            <person name="Falini L.B."/>
            <person name="Barry K."/>
            <person name="Haridas S."/>
            <person name="Lipzen A."/>
            <person name="Labutti K."/>
            <person name="Grigoriev I.V."/>
            <person name="Murat C."/>
            <person name="Martin F."/>
            <person name="Albertini E."/>
            <person name="Donnini D."/>
            <person name="Bonito G."/>
        </authorList>
    </citation>
    <scope>NUCLEOTIDE SEQUENCE [LARGE SCALE GENOMIC DNA]</scope>
    <source>
        <strain evidence="5 6">Sb_GMNB300</strain>
    </source>
</reference>
<feature type="compositionally biased region" description="Basic and acidic residues" evidence="3">
    <location>
        <begin position="531"/>
        <end position="546"/>
    </location>
</feature>
<dbReference type="FunFam" id="2.30.29.30:FF:000311">
    <property type="entry name" value="GTP binding protein (Bud4)"/>
    <property type="match status" value="1"/>
</dbReference>
<dbReference type="GO" id="GO:0051301">
    <property type="term" value="P:cell division"/>
    <property type="evidence" value="ECO:0007669"/>
    <property type="project" value="UniProtKB-KW"/>
</dbReference>
<evidence type="ECO:0000259" key="4">
    <source>
        <dbReference type="PROSITE" id="PS50003"/>
    </source>
</evidence>
<feature type="compositionally biased region" description="Basic and acidic residues" evidence="3">
    <location>
        <begin position="428"/>
        <end position="446"/>
    </location>
</feature>
<dbReference type="OrthoDB" id="2123378at2759"/>
<dbReference type="SMART" id="SM00233">
    <property type="entry name" value="PH"/>
    <property type="match status" value="1"/>
</dbReference>
<feature type="region of interest" description="Disordered" evidence="3">
    <location>
        <begin position="986"/>
        <end position="1022"/>
    </location>
</feature>
<dbReference type="InterPro" id="IPR052007">
    <property type="entry name" value="Bud4"/>
</dbReference>
<protein>
    <submittedName>
        <fullName evidence="5">Cell division protein anillin-domain-containing protein</fullName>
    </submittedName>
</protein>
<dbReference type="EMBL" id="VXIS01000471">
    <property type="protein sequence ID" value="KAA8893260.1"/>
    <property type="molecule type" value="Genomic_DNA"/>
</dbReference>
<dbReference type="InterPro" id="IPR001849">
    <property type="entry name" value="PH_domain"/>
</dbReference>
<evidence type="ECO:0000256" key="3">
    <source>
        <dbReference type="SAM" id="MobiDB-lite"/>
    </source>
</evidence>
<feature type="compositionally biased region" description="Basic and acidic residues" evidence="3">
    <location>
        <begin position="626"/>
        <end position="637"/>
    </location>
</feature>
<dbReference type="InterPro" id="IPR011993">
    <property type="entry name" value="PH-like_dom_sf"/>
</dbReference>
<keyword evidence="2" id="KW-0131">Cell cycle</keyword>
<feature type="domain" description="PH" evidence="4">
    <location>
        <begin position="1165"/>
        <end position="1286"/>
    </location>
</feature>
<dbReference type="PANTHER" id="PTHR36100">
    <property type="entry name" value="BUD SITE SELECTION PROTEIN 4"/>
    <property type="match status" value="1"/>
</dbReference>
<feature type="compositionally biased region" description="Acidic residues" evidence="3">
    <location>
        <begin position="249"/>
        <end position="261"/>
    </location>
</feature>
<feature type="compositionally biased region" description="Polar residues" evidence="3">
    <location>
        <begin position="140"/>
        <end position="163"/>
    </location>
</feature>
<feature type="compositionally biased region" description="Acidic residues" evidence="3">
    <location>
        <begin position="656"/>
        <end position="678"/>
    </location>
</feature>
<dbReference type="GO" id="GO:0005525">
    <property type="term" value="F:GTP binding"/>
    <property type="evidence" value="ECO:0007669"/>
    <property type="project" value="TreeGrafter"/>
</dbReference>
<feature type="compositionally biased region" description="Basic and acidic residues" evidence="3">
    <location>
        <begin position="830"/>
        <end position="846"/>
    </location>
</feature>
<dbReference type="PROSITE" id="PS50003">
    <property type="entry name" value="PH_DOMAIN"/>
    <property type="match status" value="1"/>
</dbReference>
<evidence type="ECO:0000256" key="2">
    <source>
        <dbReference type="ARBA" id="ARBA00023306"/>
    </source>
</evidence>
<dbReference type="Gene3D" id="2.30.29.30">
    <property type="entry name" value="Pleckstrin-homology domain (PH domain)/Phosphotyrosine-binding domain (PTB)"/>
    <property type="match status" value="1"/>
</dbReference>
<keyword evidence="6" id="KW-1185">Reference proteome</keyword>
<dbReference type="PANTHER" id="PTHR36100:SF1">
    <property type="entry name" value="BUD SITE SELECTION PROTEIN 4"/>
    <property type="match status" value="1"/>
</dbReference>
<feature type="region of interest" description="Disordered" evidence="3">
    <location>
        <begin position="605"/>
        <end position="783"/>
    </location>
</feature>
<feature type="region of interest" description="Disordered" evidence="3">
    <location>
        <begin position="1317"/>
        <end position="1368"/>
    </location>
</feature>
<feature type="compositionally biased region" description="Low complexity" evidence="3">
    <location>
        <begin position="190"/>
        <end position="202"/>
    </location>
</feature>
<feature type="compositionally biased region" description="Low complexity" evidence="3">
    <location>
        <begin position="707"/>
        <end position="719"/>
    </location>
</feature>
<feature type="region of interest" description="Disordered" evidence="3">
    <location>
        <begin position="822"/>
        <end position="912"/>
    </location>
</feature>